<keyword evidence="6" id="KW-1185">Reference proteome</keyword>
<reference evidence="5" key="2">
    <citation type="submission" date="2025-09" db="UniProtKB">
        <authorList>
            <consortium name="Ensembl"/>
        </authorList>
    </citation>
    <scope>IDENTIFICATION</scope>
</reference>
<dbReference type="PANTHER" id="PTHR12818:SF0">
    <property type="entry name" value="TRNA (ADENINE(37)-N6)-METHYLTRANSFERASE"/>
    <property type="match status" value="1"/>
</dbReference>
<sequence length="328" mass="36499">MSPPVCSCAEPVRKLTQQASVMRREIKNLRQQMDGTIRAHKKQMSSLQSMLTDCKHEDRSQSVSKSSTEISQLEQGDTLHLSGVDIIAGTPVLDIKPYIPDYDSPKTRRDDTSSEYRQTSPFTDSQMPQVMGLDEEPNISGTSSESSSELRDCAAGPSDFSQSERSGSSDVTDVLAEVKNYVRQQQLFTESPEDKQTDSPECTSLSTNQLSSSSLKFGCEDYSTIAAWVRAPPVSNLDVRFTASAEKELKEFVPCDTTDHTRPKFQFLKGPEEAVAAIKGILSADPRSVYRRTRCQDRLFFFTLDTADITCWFGDGFAEVVRVKPIQS</sequence>
<comment type="similarity">
    <text evidence="2">Belongs to the tRNA methyltransferase O family.</text>
</comment>
<feature type="compositionally biased region" description="Polar residues" evidence="3">
    <location>
        <begin position="159"/>
        <end position="171"/>
    </location>
</feature>
<name>A0A9J8CB63_CYPCA</name>
<reference evidence="5" key="1">
    <citation type="submission" date="2025-08" db="UniProtKB">
        <authorList>
            <consortium name="Ensembl"/>
        </authorList>
    </citation>
    <scope>IDENTIFICATION</scope>
</reference>
<dbReference type="InterPro" id="IPR036413">
    <property type="entry name" value="YaeB-like_sf"/>
</dbReference>
<evidence type="ECO:0000256" key="1">
    <source>
        <dbReference type="ARBA" id="ARBA00022691"/>
    </source>
</evidence>
<evidence type="ECO:0000313" key="6">
    <source>
        <dbReference type="Proteomes" id="UP001108240"/>
    </source>
</evidence>
<evidence type="ECO:0000256" key="2">
    <source>
        <dbReference type="ARBA" id="ARBA00033753"/>
    </source>
</evidence>
<dbReference type="FunFam" id="3.30.2310.10:FF:000002">
    <property type="entry name" value="tRNA methyltransferase O"/>
    <property type="match status" value="1"/>
</dbReference>
<dbReference type="PROSITE" id="PS51668">
    <property type="entry name" value="TSAA_2"/>
    <property type="match status" value="1"/>
</dbReference>
<evidence type="ECO:0000256" key="3">
    <source>
        <dbReference type="SAM" id="MobiDB-lite"/>
    </source>
</evidence>
<feature type="compositionally biased region" description="Polar residues" evidence="3">
    <location>
        <begin position="115"/>
        <end position="128"/>
    </location>
</feature>
<dbReference type="InterPro" id="IPR040372">
    <property type="entry name" value="YaeB-like"/>
</dbReference>
<protein>
    <submittedName>
        <fullName evidence="5">tRNA methyltransferase O</fullName>
    </submittedName>
</protein>
<proteinExistence type="inferred from homology"/>
<dbReference type="InterPro" id="IPR023370">
    <property type="entry name" value="TrmO-like_N"/>
</dbReference>
<dbReference type="InterPro" id="IPR036414">
    <property type="entry name" value="YaeB_N_sf"/>
</dbReference>
<dbReference type="GeneTree" id="ENSGT00390000004643"/>
<dbReference type="Proteomes" id="UP001108240">
    <property type="component" value="Unplaced"/>
</dbReference>
<feature type="compositionally biased region" description="Basic and acidic residues" evidence="3">
    <location>
        <begin position="103"/>
        <end position="114"/>
    </location>
</feature>
<dbReference type="SUPFAM" id="SSF118196">
    <property type="entry name" value="YaeB-like"/>
    <property type="match status" value="1"/>
</dbReference>
<dbReference type="AlphaFoldDB" id="A0A9J8CB63"/>
<evidence type="ECO:0000259" key="4">
    <source>
        <dbReference type="PROSITE" id="PS51668"/>
    </source>
</evidence>
<keyword evidence="1" id="KW-0949">S-adenosyl-L-methionine</keyword>
<accession>A0A9J8CB63</accession>
<feature type="domain" description="TsaA-like" evidence="4">
    <location>
        <begin position="66"/>
        <end position="107"/>
    </location>
</feature>
<dbReference type="Ensembl" id="ENSCCRT00000117372.1">
    <property type="protein sequence ID" value="ENSCCRP00000163396.1"/>
    <property type="gene ID" value="ENSCCRG00000018039.2"/>
</dbReference>
<organism evidence="5 6">
    <name type="scientific">Cyprinus carpio carpio</name>
    <dbReference type="NCBI Taxonomy" id="630221"/>
    <lineage>
        <taxon>Eukaryota</taxon>
        <taxon>Metazoa</taxon>
        <taxon>Chordata</taxon>
        <taxon>Craniata</taxon>
        <taxon>Vertebrata</taxon>
        <taxon>Euteleostomi</taxon>
        <taxon>Actinopterygii</taxon>
        <taxon>Neopterygii</taxon>
        <taxon>Teleostei</taxon>
        <taxon>Ostariophysi</taxon>
        <taxon>Cypriniformes</taxon>
        <taxon>Cyprinidae</taxon>
        <taxon>Cyprininae</taxon>
        <taxon>Cyprinus</taxon>
    </lineage>
</organism>
<evidence type="ECO:0000313" key="5">
    <source>
        <dbReference type="Ensembl" id="ENSCCRP00000163396.1"/>
    </source>
</evidence>
<feature type="region of interest" description="Disordered" evidence="3">
    <location>
        <begin position="187"/>
        <end position="208"/>
    </location>
</feature>
<dbReference type="Gene3D" id="2.40.30.70">
    <property type="entry name" value="YaeB-like"/>
    <property type="match status" value="1"/>
</dbReference>
<dbReference type="PANTHER" id="PTHR12818">
    <property type="entry name" value="TRNA (ADENINE(37)-N6)-METHYLTRANSFERASE"/>
    <property type="match status" value="1"/>
</dbReference>
<dbReference type="Pfam" id="PF01980">
    <property type="entry name" value="TrmO_N"/>
    <property type="match status" value="1"/>
</dbReference>
<dbReference type="Gene3D" id="3.30.2310.10">
    <property type="entry name" value="YaeB-like"/>
    <property type="match status" value="1"/>
</dbReference>
<feature type="region of interest" description="Disordered" evidence="3">
    <location>
        <begin position="95"/>
        <end position="171"/>
    </location>
</feature>